<comment type="caution">
    <text evidence="2">The sequence shown here is derived from an EMBL/GenBank/DDBJ whole genome shotgun (WGS) entry which is preliminary data.</text>
</comment>
<organism evidence="2 3">
    <name type="scientific">Intoshia linei</name>
    <dbReference type="NCBI Taxonomy" id="1819745"/>
    <lineage>
        <taxon>Eukaryota</taxon>
        <taxon>Metazoa</taxon>
        <taxon>Spiralia</taxon>
        <taxon>Lophotrochozoa</taxon>
        <taxon>Mesozoa</taxon>
        <taxon>Orthonectida</taxon>
        <taxon>Rhopaluridae</taxon>
        <taxon>Intoshia</taxon>
    </lineage>
</organism>
<dbReference type="PROSITE" id="PS50202">
    <property type="entry name" value="MSP"/>
    <property type="match status" value="1"/>
</dbReference>
<proteinExistence type="predicted"/>
<keyword evidence="3" id="KW-1185">Reference proteome</keyword>
<dbReference type="Pfam" id="PF00635">
    <property type="entry name" value="Motile_Sperm"/>
    <property type="match status" value="1"/>
</dbReference>
<dbReference type="InterPro" id="IPR000535">
    <property type="entry name" value="MSP_dom"/>
</dbReference>
<gene>
    <name evidence="2" type="ORF">A3Q56_02668</name>
</gene>
<evidence type="ECO:0000313" key="3">
    <source>
        <dbReference type="Proteomes" id="UP000078046"/>
    </source>
</evidence>
<reference evidence="2 3" key="1">
    <citation type="submission" date="2016-04" db="EMBL/GenBank/DDBJ databases">
        <title>The genome of Intoshia linei affirms orthonectids as highly simplified spiralians.</title>
        <authorList>
            <person name="Mikhailov K.V."/>
            <person name="Slusarev G.S."/>
            <person name="Nikitin M.A."/>
            <person name="Logacheva M.D."/>
            <person name="Penin A."/>
            <person name="Aleoshin V."/>
            <person name="Panchin Y.V."/>
        </authorList>
    </citation>
    <scope>NUCLEOTIDE SEQUENCE [LARGE SCALE GENOMIC DNA]</scope>
    <source>
        <strain evidence="2">Intl2013</strain>
        <tissue evidence="2">Whole animal</tissue>
    </source>
</reference>
<dbReference type="InterPro" id="IPR008962">
    <property type="entry name" value="PapD-like_sf"/>
</dbReference>
<dbReference type="SUPFAM" id="SSF49354">
    <property type="entry name" value="PapD-like"/>
    <property type="match status" value="1"/>
</dbReference>
<dbReference type="InterPro" id="IPR013783">
    <property type="entry name" value="Ig-like_fold"/>
</dbReference>
<name>A0A177B7D6_9BILA</name>
<evidence type="ECO:0000259" key="1">
    <source>
        <dbReference type="PROSITE" id="PS50202"/>
    </source>
</evidence>
<dbReference type="AlphaFoldDB" id="A0A177B7D6"/>
<dbReference type="Proteomes" id="UP000078046">
    <property type="component" value="Unassembled WGS sequence"/>
</dbReference>
<protein>
    <recommendedName>
        <fullName evidence="1">MSP domain-containing protein</fullName>
    </recommendedName>
</protein>
<feature type="domain" description="MSP" evidence="1">
    <location>
        <begin position="497"/>
        <end position="633"/>
    </location>
</feature>
<dbReference type="EMBL" id="LWCA01000256">
    <property type="protein sequence ID" value="OAF69602.1"/>
    <property type="molecule type" value="Genomic_DNA"/>
</dbReference>
<sequence length="657" mass="76603">MEKEKFVEFQRILNKNSIKSKFQCEILKILKKNFMYTTSKECTFRITSHLPFKKFIIKVCKYNILLTPFINLEIDASEAVFILKSCIGKPYIMNVDIVNLSALVKVNFNESAIFYLSQNDKMNVTFVKIKFSFKTNNHGLASKLKTITDKFTDTLHNVSFIVYLNTFCDNENEYVYEYKENMFDHPPLNSENFTNFEGYSDYTFPGEPKQKPLESSTIDFSESMKVQTSQNKSINLEKLSIICSRENISENSYQGENKRKNDVKCTENEIQRERNKEGQCSDSIISKLDKNKKNLKNKEIKENNTCANCYSTPKKHKSFLSFYKFGKSPKKQKIVKNDNKEKIEKDANEKNNFRNSFKRFKNKKLNMDKSINSRVEIQDNNSSWEFVEVRPNRQSQKQSNYSEKMWDLSTNSSITPYDCKSQTVHDKILKRFRNSVLYRKVPKIHDKNIVTYINPEGSDIKINCDSLQSIIVKILSMKNGSKSIYDYGYRVKDNLTDCVLRPNKIMFKCDIDCQLYTVIRLKNIGAEYKIFRVECSESNYFTIQPNFGILSHGEEMTVSLFANEDKISNVLQYMHKVSVEKLKEIVIQTKIADRIDYPPIYPDDIVTLTVSTSNMLSSIQDKVECKRLHFSLKMLNSVYTGRTRAAFCGSNNQMVEI</sequence>
<evidence type="ECO:0000313" key="2">
    <source>
        <dbReference type="EMBL" id="OAF69602.1"/>
    </source>
</evidence>
<dbReference type="Gene3D" id="2.60.40.10">
    <property type="entry name" value="Immunoglobulins"/>
    <property type="match status" value="1"/>
</dbReference>
<accession>A0A177B7D6</accession>